<comment type="caution">
    <text evidence="3">The sequence shown here is derived from an EMBL/GenBank/DDBJ whole genome shotgun (WGS) entry which is preliminary data.</text>
</comment>
<dbReference type="InterPro" id="IPR016047">
    <property type="entry name" value="M23ase_b-sheet_dom"/>
</dbReference>
<proteinExistence type="predicted"/>
<dbReference type="InterPro" id="IPR050570">
    <property type="entry name" value="Cell_wall_metabolism_enzyme"/>
</dbReference>
<protein>
    <recommendedName>
        <fullName evidence="2">M23ase beta-sheet core domain-containing protein</fullName>
    </recommendedName>
</protein>
<sequence>DQTMLFIEKLKAEITKQEESLQIKKIYISSAIQTINEYDEASLLELLLKNNTFSNFLNQTEYMKSLESEIQNNVDALQLLKSRLEEKHFIQKNKEKDLEELNSDLSSKKIITNQQKNKKESLLQETKNQEKKYSSLLSEIQKKRDGIQKEIYELEEKLKYTIDPSKIPAPRRGLFNWPANGTISQKWGSTSETGFINDSYKFHNGVDIAALIGTPIYAPADGKVIAIGDNGQYAYGKWIAIDHQNGLITLYGHLSLQLVSLGAPIKNGQKIGYMGSTGFSTGSHLHFTVYAENTFQTTNRWFGLLPLGGSINPFNYLPN</sequence>
<evidence type="ECO:0000259" key="2">
    <source>
        <dbReference type="Pfam" id="PF01551"/>
    </source>
</evidence>
<dbReference type="PANTHER" id="PTHR21666">
    <property type="entry name" value="PEPTIDASE-RELATED"/>
    <property type="match status" value="1"/>
</dbReference>
<evidence type="ECO:0000256" key="1">
    <source>
        <dbReference type="SAM" id="Coils"/>
    </source>
</evidence>
<reference evidence="3 4" key="1">
    <citation type="journal article" date="2016" name="Nat. Commun.">
        <title>Thousands of microbial genomes shed light on interconnected biogeochemical processes in an aquifer system.</title>
        <authorList>
            <person name="Anantharaman K."/>
            <person name="Brown C.T."/>
            <person name="Hug L.A."/>
            <person name="Sharon I."/>
            <person name="Castelle C.J."/>
            <person name="Probst A.J."/>
            <person name="Thomas B.C."/>
            <person name="Singh A."/>
            <person name="Wilkins M.J."/>
            <person name="Karaoz U."/>
            <person name="Brodie E.L."/>
            <person name="Williams K.H."/>
            <person name="Hubbard S.S."/>
            <person name="Banfield J.F."/>
        </authorList>
    </citation>
    <scope>NUCLEOTIDE SEQUENCE [LARGE SCALE GENOMIC DNA]</scope>
</reference>
<evidence type="ECO:0000313" key="4">
    <source>
        <dbReference type="Proteomes" id="UP000177947"/>
    </source>
</evidence>
<accession>A0A1F5C5P4</accession>
<dbReference type="SUPFAM" id="SSF51261">
    <property type="entry name" value="Duplicated hybrid motif"/>
    <property type="match status" value="1"/>
</dbReference>
<dbReference type="Proteomes" id="UP000177947">
    <property type="component" value="Unassembled WGS sequence"/>
</dbReference>
<dbReference type="Gene3D" id="2.70.70.10">
    <property type="entry name" value="Glucose Permease (Domain IIA)"/>
    <property type="match status" value="1"/>
</dbReference>
<dbReference type="InterPro" id="IPR011055">
    <property type="entry name" value="Dup_hybrid_motif"/>
</dbReference>
<dbReference type="GO" id="GO:0004222">
    <property type="term" value="F:metalloendopeptidase activity"/>
    <property type="evidence" value="ECO:0007669"/>
    <property type="project" value="TreeGrafter"/>
</dbReference>
<feature type="coiled-coil region" evidence="1">
    <location>
        <begin position="112"/>
        <end position="157"/>
    </location>
</feature>
<feature type="non-terminal residue" evidence="3">
    <location>
        <position position="1"/>
    </location>
</feature>
<evidence type="ECO:0000313" key="3">
    <source>
        <dbReference type="EMBL" id="OGD38180.1"/>
    </source>
</evidence>
<keyword evidence="1" id="KW-0175">Coiled coil</keyword>
<dbReference type="EMBL" id="MEYQ01000052">
    <property type="protein sequence ID" value="OGD38180.1"/>
    <property type="molecule type" value="Genomic_DNA"/>
</dbReference>
<dbReference type="Pfam" id="PF01551">
    <property type="entry name" value="Peptidase_M23"/>
    <property type="match status" value="1"/>
</dbReference>
<dbReference type="Gene3D" id="6.10.250.3150">
    <property type="match status" value="1"/>
</dbReference>
<dbReference type="AlphaFoldDB" id="A0A1F5C5P4"/>
<dbReference type="PANTHER" id="PTHR21666:SF270">
    <property type="entry name" value="MUREIN HYDROLASE ACTIVATOR ENVC"/>
    <property type="match status" value="1"/>
</dbReference>
<name>A0A1F5C5P4_9BACT</name>
<feature type="domain" description="M23ase beta-sheet core" evidence="2">
    <location>
        <begin position="201"/>
        <end position="293"/>
    </location>
</feature>
<gene>
    <name evidence="3" type="ORF">A2907_02010</name>
</gene>
<organism evidence="3 4">
    <name type="scientific">Candidatus Azambacteria bacterium RIFCSPLOWO2_01_FULL_37_9</name>
    <dbReference type="NCBI Taxonomy" id="1797297"/>
    <lineage>
        <taxon>Bacteria</taxon>
        <taxon>Candidatus Azamiibacteriota</taxon>
    </lineage>
</organism>
<dbReference type="CDD" id="cd12797">
    <property type="entry name" value="M23_peptidase"/>
    <property type="match status" value="1"/>
</dbReference>